<reference evidence="1 2" key="1">
    <citation type="journal article" date="2016" name="Nat. Commun.">
        <title>Thousands of microbial genomes shed light on interconnected biogeochemical processes in an aquifer system.</title>
        <authorList>
            <person name="Anantharaman K."/>
            <person name="Brown C.T."/>
            <person name="Hug L.A."/>
            <person name="Sharon I."/>
            <person name="Castelle C.J."/>
            <person name="Probst A.J."/>
            <person name="Thomas B.C."/>
            <person name="Singh A."/>
            <person name="Wilkins M.J."/>
            <person name="Karaoz U."/>
            <person name="Brodie E.L."/>
            <person name="Williams K.H."/>
            <person name="Hubbard S.S."/>
            <person name="Banfield J.F."/>
        </authorList>
    </citation>
    <scope>NUCLEOTIDE SEQUENCE [LARGE SCALE GENOMIC DNA]</scope>
</reference>
<organism evidence="1 2">
    <name type="scientific">candidate division WOR-1 bacterium RIFCSPLOWO2_02_FULL_46_20</name>
    <dbReference type="NCBI Taxonomy" id="1802567"/>
    <lineage>
        <taxon>Bacteria</taxon>
        <taxon>Bacillati</taxon>
        <taxon>Saganbacteria</taxon>
    </lineage>
</organism>
<evidence type="ECO:0000313" key="1">
    <source>
        <dbReference type="EMBL" id="OGC06976.1"/>
    </source>
</evidence>
<comment type="caution">
    <text evidence="1">The sequence shown here is derived from an EMBL/GenBank/DDBJ whole genome shotgun (WGS) entry which is preliminary data.</text>
</comment>
<name>A0A1F4RFT0_UNCSA</name>
<accession>A0A1F4RFT0</accession>
<dbReference type="EMBL" id="METP01000012">
    <property type="protein sequence ID" value="OGC06976.1"/>
    <property type="molecule type" value="Genomic_DNA"/>
</dbReference>
<dbReference type="AlphaFoldDB" id="A0A1F4RFT0"/>
<dbReference type="Proteomes" id="UP000176938">
    <property type="component" value="Unassembled WGS sequence"/>
</dbReference>
<protein>
    <submittedName>
        <fullName evidence="1">Uncharacterized protein</fullName>
    </submittedName>
</protein>
<proteinExistence type="predicted"/>
<gene>
    <name evidence="1" type="ORF">A3H38_00395</name>
</gene>
<evidence type="ECO:0000313" key="2">
    <source>
        <dbReference type="Proteomes" id="UP000176938"/>
    </source>
</evidence>
<sequence>MKRVTVIMFAAGLILCSIAWGEIKDPINLPIDKLYATPSKNSKVIFDVPMEVKLLDVSPDINWYKVKISYSFGPFKATHIGWAEIPIADTLVEKHIVSQYKKILAEE</sequence>